<name>A0A3P3VVV7_9MICO</name>
<dbReference type="Gene3D" id="3.30.2310.20">
    <property type="entry name" value="RelE-like"/>
    <property type="match status" value="1"/>
</dbReference>
<dbReference type="EMBL" id="RQVS01000026">
    <property type="protein sequence ID" value="RRJ85579.1"/>
    <property type="molecule type" value="Genomic_DNA"/>
</dbReference>
<dbReference type="InterPro" id="IPR007712">
    <property type="entry name" value="RelE/ParE_toxin"/>
</dbReference>
<dbReference type="Pfam" id="PF05016">
    <property type="entry name" value="ParE_toxin"/>
    <property type="match status" value="1"/>
</dbReference>
<dbReference type="AlphaFoldDB" id="A0A3P3VVV7"/>
<reference evidence="2 3" key="1">
    <citation type="submission" date="2018-11" db="EMBL/GenBank/DDBJ databases">
        <title>YIM 102482-1 draft genome.</title>
        <authorList>
            <person name="Li G."/>
            <person name="Jiang Y."/>
        </authorList>
    </citation>
    <scope>NUCLEOTIDE SEQUENCE [LARGE SCALE GENOMIC DNA]</scope>
    <source>
        <strain evidence="2 3">YIM 102482-1</strain>
    </source>
</reference>
<evidence type="ECO:0000313" key="2">
    <source>
        <dbReference type="EMBL" id="RRJ85579.1"/>
    </source>
</evidence>
<evidence type="ECO:0000313" key="3">
    <source>
        <dbReference type="Proteomes" id="UP000274391"/>
    </source>
</evidence>
<proteinExistence type="predicted"/>
<evidence type="ECO:0000256" key="1">
    <source>
        <dbReference type="ARBA" id="ARBA00022649"/>
    </source>
</evidence>
<dbReference type="Proteomes" id="UP000274391">
    <property type="component" value="Unassembled WGS sequence"/>
</dbReference>
<gene>
    <name evidence="2" type="ORF">EG850_12935</name>
</gene>
<dbReference type="RefSeq" id="WP_124974142.1">
    <property type="nucleotide sequence ID" value="NZ_RQVS01000026.1"/>
</dbReference>
<accession>A0A3P3VVV7</accession>
<organism evidence="2 3">
    <name type="scientific">Gulosibacter macacae</name>
    <dbReference type="NCBI Taxonomy" id="2488791"/>
    <lineage>
        <taxon>Bacteria</taxon>
        <taxon>Bacillati</taxon>
        <taxon>Actinomycetota</taxon>
        <taxon>Actinomycetes</taxon>
        <taxon>Micrococcales</taxon>
        <taxon>Microbacteriaceae</taxon>
        <taxon>Gulosibacter</taxon>
    </lineage>
</organism>
<keyword evidence="1" id="KW-1277">Toxin-antitoxin system</keyword>
<sequence length="104" mass="11886">MTRTVVYSARAQQQLTDLYLWIAEQSGFPDRAERYVSAIFDYCDELADFSFRGNARDDLRPGLRTIGFRRRVVIAFAAQKSTVEILGVYYGGQDYESLLSVENS</sequence>
<comment type="caution">
    <text evidence="2">The sequence shown here is derived from an EMBL/GenBank/DDBJ whole genome shotgun (WGS) entry which is preliminary data.</text>
</comment>
<protein>
    <submittedName>
        <fullName evidence="2">Type II toxin-antitoxin system RelE/ParE family toxin</fullName>
    </submittedName>
</protein>
<keyword evidence="3" id="KW-1185">Reference proteome</keyword>
<dbReference type="OrthoDB" id="9814952at2"/>
<dbReference type="InterPro" id="IPR035093">
    <property type="entry name" value="RelE/ParE_toxin_dom_sf"/>
</dbReference>